<feature type="transmembrane region" description="Helical" evidence="1">
    <location>
        <begin position="12"/>
        <end position="32"/>
    </location>
</feature>
<dbReference type="GO" id="GO:0016020">
    <property type="term" value="C:membrane"/>
    <property type="evidence" value="ECO:0007669"/>
    <property type="project" value="InterPro"/>
</dbReference>
<dbReference type="SUPFAM" id="SSF103481">
    <property type="entry name" value="Multidrug resistance efflux transporter EmrE"/>
    <property type="match status" value="2"/>
</dbReference>
<keyword evidence="1" id="KW-0812">Transmembrane</keyword>
<evidence type="ECO:0000259" key="2">
    <source>
        <dbReference type="Pfam" id="PF00892"/>
    </source>
</evidence>
<organism evidence="3 4">
    <name type="scientific">Muricoccus roseus</name>
    <dbReference type="NCBI Taxonomy" id="198092"/>
    <lineage>
        <taxon>Bacteria</taxon>
        <taxon>Pseudomonadati</taxon>
        <taxon>Pseudomonadota</taxon>
        <taxon>Alphaproteobacteria</taxon>
        <taxon>Acetobacterales</taxon>
        <taxon>Roseomonadaceae</taxon>
        <taxon>Muricoccus</taxon>
    </lineage>
</organism>
<feature type="transmembrane region" description="Helical" evidence="1">
    <location>
        <begin position="215"/>
        <end position="234"/>
    </location>
</feature>
<feature type="transmembrane region" description="Helical" evidence="1">
    <location>
        <begin position="44"/>
        <end position="62"/>
    </location>
</feature>
<dbReference type="InterPro" id="IPR037185">
    <property type="entry name" value="EmrE-like"/>
</dbReference>
<evidence type="ECO:0000313" key="3">
    <source>
        <dbReference type="EMBL" id="SHI42958.1"/>
    </source>
</evidence>
<dbReference type="RefSeq" id="WP_073130726.1">
    <property type="nucleotide sequence ID" value="NZ_FQZF01000002.1"/>
</dbReference>
<keyword evidence="4" id="KW-1185">Reference proteome</keyword>
<name>A0A1M6B2Y0_9PROT</name>
<keyword evidence="1" id="KW-1133">Transmembrane helix</keyword>
<sequence>MTAGRDRLHGLAWAVVTVTVAAAYPAITRLGVTQQAMTPMELATLRYVVAGLVLFPVLLASWRRFGRADWAEACILALCQGTPLAALIATGLSYAPASHGAALTLGLMPAATLVFAMAAGRYPSRAAAFGAAVIAFGAVALSLLEIGGGGSALIGHAMFVLAALMGATYFTRLRASGFTALEGAAFVAVLSGAGGVLALAVMGDLPQMLRIAPRTLLLQAVFQGLLVGVLTMVAMNRAIALLGAAQATVCMSLVPAGAAALAVPVLGEVPSGPEMLAIGTMVVGAILSALPGSPAAVGPFRCLVPPRRGMPAASPGGLP</sequence>
<keyword evidence="1" id="KW-0472">Membrane</keyword>
<proteinExistence type="predicted"/>
<feature type="transmembrane region" description="Helical" evidence="1">
    <location>
        <begin position="150"/>
        <end position="171"/>
    </location>
</feature>
<feature type="transmembrane region" description="Helical" evidence="1">
    <location>
        <begin position="126"/>
        <end position="144"/>
    </location>
</feature>
<evidence type="ECO:0000256" key="1">
    <source>
        <dbReference type="SAM" id="Phobius"/>
    </source>
</evidence>
<feature type="domain" description="EamA" evidence="2">
    <location>
        <begin position="10"/>
        <end position="142"/>
    </location>
</feature>
<protein>
    <submittedName>
        <fullName evidence="3">EamA-like transporter family protein</fullName>
    </submittedName>
</protein>
<feature type="transmembrane region" description="Helical" evidence="1">
    <location>
        <begin position="183"/>
        <end position="203"/>
    </location>
</feature>
<evidence type="ECO:0000313" key="4">
    <source>
        <dbReference type="Proteomes" id="UP000184387"/>
    </source>
</evidence>
<reference evidence="3 4" key="1">
    <citation type="submission" date="2016-11" db="EMBL/GenBank/DDBJ databases">
        <authorList>
            <person name="Jaros S."/>
            <person name="Januszkiewicz K."/>
            <person name="Wedrychowicz H."/>
        </authorList>
    </citation>
    <scope>NUCLEOTIDE SEQUENCE [LARGE SCALE GENOMIC DNA]</scope>
    <source>
        <strain evidence="3 4">DSM 14916</strain>
    </source>
</reference>
<dbReference type="InterPro" id="IPR000620">
    <property type="entry name" value="EamA_dom"/>
</dbReference>
<feature type="transmembrane region" description="Helical" evidence="1">
    <location>
        <begin position="275"/>
        <end position="300"/>
    </location>
</feature>
<dbReference type="OrthoDB" id="7743310at2"/>
<feature type="transmembrane region" description="Helical" evidence="1">
    <location>
        <begin position="101"/>
        <end position="119"/>
    </location>
</feature>
<gene>
    <name evidence="3" type="ORF">SAMN02745194_00338</name>
</gene>
<feature type="domain" description="EamA" evidence="2">
    <location>
        <begin position="154"/>
        <end position="288"/>
    </location>
</feature>
<accession>A0A1M6B2Y0</accession>
<dbReference type="STRING" id="198092.SAMN02745194_00338"/>
<dbReference type="Proteomes" id="UP000184387">
    <property type="component" value="Unassembled WGS sequence"/>
</dbReference>
<dbReference type="AlphaFoldDB" id="A0A1M6B2Y0"/>
<dbReference type="EMBL" id="FQZF01000002">
    <property type="protein sequence ID" value="SHI42958.1"/>
    <property type="molecule type" value="Genomic_DNA"/>
</dbReference>
<feature type="transmembrane region" description="Helical" evidence="1">
    <location>
        <begin position="74"/>
        <end position="95"/>
    </location>
</feature>
<dbReference type="Pfam" id="PF00892">
    <property type="entry name" value="EamA"/>
    <property type="match status" value="2"/>
</dbReference>
<feature type="transmembrane region" description="Helical" evidence="1">
    <location>
        <begin position="241"/>
        <end position="263"/>
    </location>
</feature>